<feature type="transmembrane region" description="Helical" evidence="1">
    <location>
        <begin position="21"/>
        <end position="42"/>
    </location>
</feature>
<dbReference type="Gene3D" id="3.90.70.10">
    <property type="entry name" value="Cysteine proteinases"/>
    <property type="match status" value="1"/>
</dbReference>
<dbReference type="PROSITE" id="PS50990">
    <property type="entry name" value="PEPTIDASE_C39"/>
    <property type="match status" value="1"/>
</dbReference>
<gene>
    <name evidence="3" type="ORF">SAMN04488692_10199</name>
</gene>
<organism evidence="3 4">
    <name type="scientific">Halarsenatibacter silvermanii</name>
    <dbReference type="NCBI Taxonomy" id="321763"/>
    <lineage>
        <taxon>Bacteria</taxon>
        <taxon>Bacillati</taxon>
        <taxon>Bacillota</taxon>
        <taxon>Clostridia</taxon>
        <taxon>Halanaerobiales</taxon>
        <taxon>Halarsenatibacteraceae</taxon>
        <taxon>Halarsenatibacter</taxon>
    </lineage>
</organism>
<reference evidence="3 4" key="1">
    <citation type="submission" date="2016-10" db="EMBL/GenBank/DDBJ databases">
        <authorList>
            <person name="de Groot N.N."/>
        </authorList>
    </citation>
    <scope>NUCLEOTIDE SEQUENCE [LARGE SCALE GENOMIC DNA]</scope>
    <source>
        <strain evidence="3 4">SLAS-1</strain>
    </source>
</reference>
<dbReference type="Pfam" id="PF13529">
    <property type="entry name" value="Peptidase_C39_2"/>
    <property type="match status" value="1"/>
</dbReference>
<dbReference type="RefSeq" id="WP_089757595.1">
    <property type="nucleotide sequence ID" value="NZ_FNGO01000001.1"/>
</dbReference>
<dbReference type="Proteomes" id="UP000199476">
    <property type="component" value="Unassembled WGS sequence"/>
</dbReference>
<dbReference type="InterPro" id="IPR039564">
    <property type="entry name" value="Peptidase_C39-like"/>
</dbReference>
<dbReference type="STRING" id="321763.SAMN04488692_10199"/>
<proteinExistence type="predicted"/>
<dbReference type="GO" id="GO:0016020">
    <property type="term" value="C:membrane"/>
    <property type="evidence" value="ECO:0007669"/>
    <property type="project" value="InterPro"/>
</dbReference>
<protein>
    <recommendedName>
        <fullName evidence="2">Peptidase C39 domain-containing protein</fullName>
    </recommendedName>
</protein>
<feature type="domain" description="Peptidase C39" evidence="2">
    <location>
        <begin position="80"/>
        <end position="220"/>
    </location>
</feature>
<keyword evidence="1" id="KW-1133">Transmembrane helix</keyword>
<dbReference type="GO" id="GO:0006508">
    <property type="term" value="P:proteolysis"/>
    <property type="evidence" value="ECO:0007669"/>
    <property type="project" value="InterPro"/>
</dbReference>
<evidence type="ECO:0000313" key="4">
    <source>
        <dbReference type="Proteomes" id="UP000199476"/>
    </source>
</evidence>
<dbReference type="EMBL" id="FNGO01000001">
    <property type="protein sequence ID" value="SDL07875.1"/>
    <property type="molecule type" value="Genomic_DNA"/>
</dbReference>
<dbReference type="OrthoDB" id="1653762at2"/>
<name>A0A1G9H4T1_9FIRM</name>
<dbReference type="GO" id="GO:0005524">
    <property type="term" value="F:ATP binding"/>
    <property type="evidence" value="ECO:0007669"/>
    <property type="project" value="InterPro"/>
</dbReference>
<dbReference type="InterPro" id="IPR005074">
    <property type="entry name" value="Peptidase_C39"/>
</dbReference>
<keyword evidence="4" id="KW-1185">Reference proteome</keyword>
<evidence type="ECO:0000313" key="3">
    <source>
        <dbReference type="EMBL" id="SDL07875.1"/>
    </source>
</evidence>
<evidence type="ECO:0000256" key="1">
    <source>
        <dbReference type="SAM" id="Phobius"/>
    </source>
</evidence>
<dbReference type="AlphaFoldDB" id="A0A1G9H4T1"/>
<evidence type="ECO:0000259" key="2">
    <source>
        <dbReference type="PROSITE" id="PS50990"/>
    </source>
</evidence>
<dbReference type="GO" id="GO:0008233">
    <property type="term" value="F:peptidase activity"/>
    <property type="evidence" value="ECO:0007669"/>
    <property type="project" value="InterPro"/>
</dbReference>
<accession>A0A1G9H4T1</accession>
<keyword evidence="1" id="KW-0472">Membrane</keyword>
<keyword evidence="1" id="KW-0812">Transmembrane</keyword>
<sequence>MARNSNDFSQEKSTIILVIKLLLAALLASILFATAIFMLPYFSPHSFLPEILPRQASGYSNHIPSSDSHIPEISLSFDVQGHNQCAGYVTAFIRRYYGDEVYGSDVYREISYNSPVDIGVPPHRIMRNFEENSLNASARTGDLEHIKHYAAREIPVIVLVGQGISWQHYMVLIGFDSEKSELYFYDSEVSSFDRSRSDPGNRTLSEEKFLEIWQNQLPVFSQLFITVEPPPVSDIT</sequence>